<accession>A0A2N3KU52</accession>
<dbReference type="Pfam" id="PF01965">
    <property type="entry name" value="DJ-1_PfpI"/>
    <property type="match status" value="1"/>
</dbReference>
<dbReference type="AlphaFoldDB" id="A0A2N3KU52"/>
<reference evidence="2 3" key="1">
    <citation type="submission" date="2017-09" db="EMBL/GenBank/DDBJ databases">
        <title>Biodiversity and function of Thalassospira species in the particle-attached aromatic-hydrocarbon-degrading consortia from the surface seawater of the South China Sea.</title>
        <authorList>
            <person name="Dong C."/>
            <person name="Liu R."/>
            <person name="Shao Z."/>
        </authorList>
    </citation>
    <scope>NUCLEOTIDE SEQUENCE [LARGE SCALE GENOMIC DNA]</scope>
    <source>
        <strain evidence="2 3">CSC1P2</strain>
    </source>
</reference>
<gene>
    <name evidence="2" type="ORF">COO20_10805</name>
</gene>
<dbReference type="EMBL" id="NWTK01000006">
    <property type="protein sequence ID" value="PKR54040.1"/>
    <property type="molecule type" value="Genomic_DNA"/>
</dbReference>
<feature type="domain" description="DJ-1/PfpI" evidence="1">
    <location>
        <begin position="1"/>
        <end position="151"/>
    </location>
</feature>
<protein>
    <submittedName>
        <fullName evidence="2">AraC family transcriptional regulator</fullName>
    </submittedName>
</protein>
<dbReference type="PANTHER" id="PTHR43130">
    <property type="entry name" value="ARAC-FAMILY TRANSCRIPTIONAL REGULATOR"/>
    <property type="match status" value="1"/>
</dbReference>
<dbReference type="SUPFAM" id="SSF52317">
    <property type="entry name" value="Class I glutamine amidotransferase-like"/>
    <property type="match status" value="1"/>
</dbReference>
<dbReference type="OrthoDB" id="3210279at2"/>
<organism evidence="2 3">
    <name type="scientific">Thalassospira marina</name>
    <dbReference type="NCBI Taxonomy" id="2048283"/>
    <lineage>
        <taxon>Bacteria</taxon>
        <taxon>Pseudomonadati</taxon>
        <taxon>Pseudomonadota</taxon>
        <taxon>Alphaproteobacteria</taxon>
        <taxon>Rhodospirillales</taxon>
        <taxon>Thalassospiraceae</taxon>
        <taxon>Thalassospira</taxon>
    </lineage>
</organism>
<name>A0A2N3KU52_9PROT</name>
<evidence type="ECO:0000313" key="3">
    <source>
        <dbReference type="Proteomes" id="UP000233597"/>
    </source>
</evidence>
<proteinExistence type="predicted"/>
<evidence type="ECO:0000313" key="2">
    <source>
        <dbReference type="EMBL" id="PKR54040.1"/>
    </source>
</evidence>
<dbReference type="InterPro" id="IPR052158">
    <property type="entry name" value="INH-QAR"/>
</dbReference>
<dbReference type="InterPro" id="IPR002818">
    <property type="entry name" value="DJ-1/PfpI"/>
</dbReference>
<dbReference type="Proteomes" id="UP000233597">
    <property type="component" value="Unassembled WGS sequence"/>
</dbReference>
<comment type="caution">
    <text evidence="2">The sequence shown here is derived from an EMBL/GenBank/DDBJ whole genome shotgun (WGS) entry which is preliminary data.</text>
</comment>
<evidence type="ECO:0000259" key="1">
    <source>
        <dbReference type="Pfam" id="PF01965"/>
    </source>
</evidence>
<dbReference type="GO" id="GO:0006355">
    <property type="term" value="P:regulation of DNA-templated transcription"/>
    <property type="evidence" value="ECO:0007669"/>
    <property type="project" value="TreeGrafter"/>
</dbReference>
<dbReference type="InterPro" id="IPR029062">
    <property type="entry name" value="Class_I_gatase-like"/>
</dbReference>
<dbReference type="Gene3D" id="3.40.50.880">
    <property type="match status" value="1"/>
</dbReference>
<dbReference type="RefSeq" id="WP_101266377.1">
    <property type="nucleotide sequence ID" value="NZ_NWTK01000006.1"/>
</dbReference>
<sequence>MKIAIVTLDGFNEIDSFVALSILGRVKADGWSVQLASPQKSVTSMNGVEVTAQQPLSYANDADVVLFGSGTRTREHIDNPALIGELSLDPARQLIGAQCSGVLFLHRLGILPATATTDAKTRPLLAATGCLVEDKPLVAQGNIITSGGCLSSQYLAGWVIARALGLDHALGILEYVAPSGQKSSFAKTAAEIIRPQLNVPAQPALYC</sequence>
<dbReference type="PANTHER" id="PTHR43130:SF2">
    <property type="entry name" value="DJ-1_PFPI DOMAIN-CONTAINING PROTEIN"/>
    <property type="match status" value="1"/>
</dbReference>